<evidence type="ECO:0000313" key="3">
    <source>
        <dbReference type="Proteomes" id="UP001165652"/>
    </source>
</evidence>
<sequence length="150" mass="16328">MTISERSRRPDRRKARTELERMALCVLRADLPRLGTVLDTYSRCITEMVAALPGADAAAGDGQAGRRRQLLARLRAEHEAVLADLERLEAALERGGGGSGAPEAGGWTEDGHGDGSRDAGVSASPARWTRRERGWWRSEPGRRKRAAGDI</sequence>
<feature type="compositionally biased region" description="Basic and acidic residues" evidence="1">
    <location>
        <begin position="129"/>
        <end position="150"/>
    </location>
</feature>
<evidence type="ECO:0000313" key="2">
    <source>
        <dbReference type="EMBL" id="MDC7787489.1"/>
    </source>
</evidence>
<comment type="caution">
    <text evidence="2">The sequence shown here is derived from an EMBL/GenBank/DDBJ whole genome shotgun (WGS) entry which is preliminary data.</text>
</comment>
<accession>A0ABT5JDY7</accession>
<evidence type="ECO:0000256" key="1">
    <source>
        <dbReference type="SAM" id="MobiDB-lite"/>
    </source>
</evidence>
<reference evidence="2" key="2">
    <citation type="submission" date="2023-02" db="EMBL/GenBank/DDBJ databases">
        <authorList>
            <person name="Rayyan A."/>
            <person name="Meyer T."/>
            <person name="Kyndt J.A."/>
        </authorList>
    </citation>
    <scope>NUCLEOTIDE SEQUENCE</scope>
    <source>
        <strain evidence="2">DSM 9987</strain>
    </source>
</reference>
<dbReference type="EMBL" id="JAQQLI010000028">
    <property type="protein sequence ID" value="MDC7787489.1"/>
    <property type="molecule type" value="Genomic_DNA"/>
</dbReference>
<protein>
    <submittedName>
        <fullName evidence="2">Uncharacterized protein</fullName>
    </submittedName>
</protein>
<dbReference type="Proteomes" id="UP001165652">
    <property type="component" value="Unassembled WGS sequence"/>
</dbReference>
<gene>
    <name evidence="2" type="ORF">PQJ73_17505</name>
</gene>
<organism evidence="2 3">
    <name type="scientific">Rhodoplanes tepidamans</name>
    <name type="common">Rhodoplanes cryptolactis</name>
    <dbReference type="NCBI Taxonomy" id="200616"/>
    <lineage>
        <taxon>Bacteria</taxon>
        <taxon>Pseudomonadati</taxon>
        <taxon>Pseudomonadota</taxon>
        <taxon>Alphaproteobacteria</taxon>
        <taxon>Hyphomicrobiales</taxon>
        <taxon>Nitrobacteraceae</taxon>
        <taxon>Rhodoplanes</taxon>
    </lineage>
</organism>
<keyword evidence="3" id="KW-1185">Reference proteome</keyword>
<proteinExistence type="predicted"/>
<feature type="region of interest" description="Disordered" evidence="1">
    <location>
        <begin position="93"/>
        <end position="150"/>
    </location>
</feature>
<reference evidence="2" key="1">
    <citation type="journal article" date="2023" name="Microbiol Resour">
        <title>Genome Sequences of Rhodoplanes serenus and Two Thermotolerant Strains, Rhodoplanes tepidamans and 'Rhodoplanes cryptolactis,' Further Refine the Genus.</title>
        <authorList>
            <person name="Rayyan A.A."/>
            <person name="Kyndt J.A."/>
        </authorList>
    </citation>
    <scope>NUCLEOTIDE SEQUENCE</scope>
    <source>
        <strain evidence="2">DSM 9987</strain>
    </source>
</reference>
<name>A0ABT5JDY7_RHOTP</name>
<dbReference type="RefSeq" id="WP_272778328.1">
    <property type="nucleotide sequence ID" value="NZ_JAQQLI010000028.1"/>
</dbReference>